<dbReference type="AlphaFoldDB" id="Q6L736"/>
<evidence type="ECO:0000313" key="2">
    <source>
        <dbReference type="EMBL" id="BAD20761.1"/>
    </source>
</evidence>
<proteinExistence type="predicted"/>
<accession>Q6L736</accession>
<name>Q6L736_STRKN</name>
<dbReference type="EMBL" id="AB164642">
    <property type="protein sequence ID" value="BAD20761.1"/>
    <property type="molecule type" value="Genomic_DNA"/>
</dbReference>
<sequence>MTATELGATADTAGLRKTADATGLGMTARGRGRPAAVPRPYLVRTSPMEGP</sequence>
<protein>
    <submittedName>
        <fullName evidence="2">Uncharacterized protein</fullName>
    </submittedName>
</protein>
<reference evidence="2" key="1">
    <citation type="journal article" date="2004" name="J. Antibiot.">
        <title>The kanamycin biosynthetic gene cluster from Streptomyces kanamyceticus.</title>
        <authorList>
            <person name="Yanai K."/>
            <person name="Murakami T."/>
        </authorList>
    </citation>
    <scope>NUCLEOTIDE SEQUENCE</scope>
</reference>
<organism evidence="2">
    <name type="scientific">Streptomyces kanamyceticus</name>
    <dbReference type="NCBI Taxonomy" id="1967"/>
    <lineage>
        <taxon>Bacteria</taxon>
        <taxon>Bacillati</taxon>
        <taxon>Actinomycetota</taxon>
        <taxon>Actinomycetes</taxon>
        <taxon>Kitasatosporales</taxon>
        <taxon>Streptomycetaceae</taxon>
        <taxon>Streptomyces</taxon>
    </lineage>
</organism>
<dbReference type="RefSeq" id="WP_157877797.1">
    <property type="nucleotide sequence ID" value="NZ_CP023699.1"/>
</dbReference>
<feature type="region of interest" description="Disordered" evidence="1">
    <location>
        <begin position="21"/>
        <end position="51"/>
    </location>
</feature>
<evidence type="ECO:0000256" key="1">
    <source>
        <dbReference type="SAM" id="MobiDB-lite"/>
    </source>
</evidence>